<evidence type="ECO:0000313" key="3">
    <source>
        <dbReference type="Proteomes" id="UP000512167"/>
    </source>
</evidence>
<evidence type="ECO:0000259" key="1">
    <source>
        <dbReference type="PROSITE" id="PS51841"/>
    </source>
</evidence>
<gene>
    <name evidence="2" type="ORF">HF295_04180</name>
</gene>
<dbReference type="RefSeq" id="WP_312030923.1">
    <property type="nucleotide sequence ID" value="NZ_CP051151.1"/>
</dbReference>
<organism evidence="2 3">
    <name type="scientific">Hujiaoplasma nucleasis</name>
    <dbReference type="NCBI Taxonomy" id="2725268"/>
    <lineage>
        <taxon>Bacteria</taxon>
        <taxon>Bacillati</taxon>
        <taxon>Mycoplasmatota</taxon>
        <taxon>Mollicutes</taxon>
        <taxon>Candidatus Izemoplasmatales</taxon>
        <taxon>Hujiaoplasmataceae</taxon>
        <taxon>Hujiaoplasma</taxon>
    </lineage>
</organism>
<dbReference type="InterPro" id="IPR001322">
    <property type="entry name" value="Lamin_tail_dom"/>
</dbReference>
<feature type="domain" description="LTD" evidence="1">
    <location>
        <begin position="1678"/>
        <end position="1823"/>
    </location>
</feature>
<dbReference type="PROSITE" id="PS51841">
    <property type="entry name" value="LTD"/>
    <property type="match status" value="1"/>
</dbReference>
<name>A0A7L6N3R9_9MOLU</name>
<evidence type="ECO:0000313" key="2">
    <source>
        <dbReference type="EMBL" id="QLY40102.1"/>
    </source>
</evidence>
<dbReference type="EMBL" id="CP051151">
    <property type="protein sequence ID" value="QLY40102.1"/>
    <property type="molecule type" value="Genomic_DNA"/>
</dbReference>
<proteinExistence type="predicted"/>
<accession>A0A7L6N3R9</accession>
<protein>
    <recommendedName>
        <fullName evidence="1">LTD domain-containing protein</fullName>
    </recommendedName>
</protein>
<dbReference type="Gene3D" id="2.160.20.110">
    <property type="match status" value="2"/>
</dbReference>
<dbReference type="Proteomes" id="UP000512167">
    <property type="component" value="Chromosome"/>
</dbReference>
<dbReference type="Pfam" id="PF00932">
    <property type="entry name" value="LTD"/>
    <property type="match status" value="1"/>
</dbReference>
<keyword evidence="3" id="KW-1185">Reference proteome</keyword>
<reference evidence="2 3" key="1">
    <citation type="submission" date="2020-04" db="EMBL/GenBank/DDBJ databases">
        <authorList>
            <person name="Zheng R.K."/>
            <person name="Sun C.M."/>
        </authorList>
    </citation>
    <scope>NUCLEOTIDE SEQUENCE [LARGE SCALE GENOMIC DNA]</scope>
    <source>
        <strain evidence="3">zrk29</strain>
    </source>
</reference>
<dbReference type="KEGG" id="tbk:HF295_04180"/>
<sequence>MNKIIKKISLFILVLIFTFMTSAYVIKIEPKVLANKPSQVQQNMDFDGEYDWEVDPDTKIDSTDYIKYSDLRTDYIVPIQNSSKSISELETAVQGKLIRFDTAEDLYNFSRDVSFIEQFTTYNPISEMYELNASIDESLVQTLLSLNYVLGRDIDYSVMESRSFDPIAYDFTFQGTSYSNHFTGTFNGQGFEISNLYLSGYDRIVLTDTIGEPIDVPISSYYAMFNYVSGGEIRNFGLIDPNLEILQLNDDLTKLANIVGENNGTIDHVYVVDERESVTEAGIRYRVGNTPIIFQAAGIVHTNNANLSNVYYASKVVVNGNYINKFTLEPIVYTNNSPATTTKIVYDQSRYLLSVTVGSSVFTINSPTHGVGESTSLIKSDQSSLNTGDWYFYPLDGYPILQGMDFLSGYYQIEDAKDLAFFPELIEFISEDYRDASFRLINDIDMSILAAGIYQTPSITFNGQLIGTNDQALDQSDHYYIYNLHQRDYLAINSKVYAGLFSVLGNGSLVKDLNITQSSIVLSNTNQYYSYGLFVGSIAGEMIAGSIEDIYVDVDIDLGDQALGSIRLGGIVGQASGVIERVSNHGNIYVNNHQYQASTLPVDARHYIGGIVGRTSSGKLSLNEVVNRGNIDSFQTDASISLTSGSSLSIHTGGVIGFINNTSVVKHEVVDVTNSGQITIYPISQPTSGTGQQYVGGVIGLGQGNAPILELNDQVMFAGFVNSGSIHYDFDSGAIQVYAAGVMNTNYTQVYELALMKNSGTLNYIITGASESDFNYASLVNDLGSVDFTLTRIYNEANYTYSSSIYSETYGMVSSLNNNDIIIRYSANYGDISFMNVTLNKNLEIFAITGENNVDYYNVHNYGQISVVDINTGVYSLYIAGFSPQLTSEKVLENSINFGDITFADISGSGLIFVGGFVNTNFSGDLEDFTLDAAQPKATKGIINSMNYGNISTTYYVDDVVSNYGINGTNNTFVGGLVTLNKKSIQDSANLGDIAIVNTSSSGVSQFYQRSSSGQPYYDPSQYYGGLIGNYSAGVVAGGVAAMVIDNNSRIYDSSNSGDVSVKTHRFSRVGGILGVSLYQESIAGGLNSTHGLNTSDGTVELSILSNGLNLGDITAITHVIEKYPTSAITRTTTLIVGTQDPNNINVSPSNNPYRLIPYNYSDTNGSGVRLPVYASAGGVIGYGLSFMRNMLNHGTISSTDVAGGVVGATFVLGGSNGFPTTLTYISTAVNYGEIRALYSDTVNVGLSSGSLPTILNSQLIADNFPYMSTNDQNSFLYPSGYSPEGPMSKRGYGGVFGRLQRGNRGIMTPNGTFSNGQQGKFDFIVNANPNIDLIGRLDQVGLDSSGNDFSNTVTAYRFNNAIYYSAKLNDTTQTVFTGFLYEGGTVTDVEFIRTYSTGSWIWRTYYHEYNITVTINSKLLQQGIESSYDSELDESYSNTFIETINTGSSSTDPGSNYNIGDFAPGDVYINSKPIPWITEEPNDPNITDSDSQYMYDENFPMRTNSSLTEYIYYAEEDLLADRFQTGGENPRPNGMYVLSTSAGQTYGAVLPRNIDRNETEILDEGLQPPLDFYGDIDDYRLSLQSIIVDDQLGLTAVDLYNDLRQTTYSDQANLIDDDINQEFIIEESTLSQSILIANEVNNYLGSGVNLGIDYVNNIITLAVSMESFDPNQDVVSYDITKALSSANALIGVRIEDYFMLDDLIISEYIEGSNSNLNNAIEIYNGTGQAVDLSNYSLRIYRSGATTIGTSIALSGTLQDGDTFVIVNDQATQEMRNLADLVIAMRYNGDDAIALAKGSTNIDVFGVIGQDPGAEWTWTGGGSSMNRTLVRDFTTLGPTSSWDSSQWVVYPADTIDYLGNHKDYLEENYYKHMSDLLYEERYNDIVTDPSLKALLTMDLPDTQPTLLTLGYFSVYSEAFYMDSLDETYEFSNSNYYNDYRIDIYFLPDLSQASNTTGITSVSFNGDSNLNITSANNVDLRTNGTVDYNGSLSLNYVDNNDILIPGYDFKDLFTLYYNDDTLVPSTYYSVSTIPTSLSGTYSITFTFSELIRSGDYYFEFSYFPVSTKYRIDFDKGAAPNNQLIDFTYNTEYDSVPQVIGIDFDSFIDINEILGDFTISSQAGPATYLSSTYDIGFMNNLIISPFASVTNAEKTGERFESGYKVHELTYTITSESGSPQVYTHEIYERQTEIESVEKNNNVVSLEDVFATREDDNTTFTIDLGLNQAIDDDGIYFYGDPDQVFDIQIVDDLGSLKTYEGISWYYDEYLHIDVSIETLPGDYYIQIRYYRNLTDFIEFKTSLGSNLKITKLQGTDAYLDDIRFSEFANETNYPELAVYDSPGYGDGGLLNTQYDPQAYFNGFDYDGSRIALERYFRIDGQVSNVPLDDYQPIFDGFIPVGAIVERRDWNGSAWVWVSDLSADFTKDPVTGIEPGPEDDKVTIRYRVVPEDGNVNNIVYYDISVTDVVFNVTFIFDIYYCSEGLEGSCVLAKDSVDFNQQLVIINVQNIITDGNQTFASDDPANYPAFSQVSGLVNKTIQFFYTDSDDYTYRFARNRSYFYNFAIELPKDEYLNDLYDYSIEFEIGLDTYDLNDASDYVPGLQGKYYYIQDSVNLRTRRFNVYIYPIENPSTDKPFGLFDFFRTWGQNNE</sequence>